<evidence type="ECO:0000259" key="1">
    <source>
        <dbReference type="PROSITE" id="PS51725"/>
    </source>
</evidence>
<organism evidence="2 3">
    <name type="scientific">Arthrobacter mobilis</name>
    <dbReference type="NCBI Taxonomy" id="2724944"/>
    <lineage>
        <taxon>Bacteria</taxon>
        <taxon>Bacillati</taxon>
        <taxon>Actinomycetota</taxon>
        <taxon>Actinomycetes</taxon>
        <taxon>Micrococcales</taxon>
        <taxon>Micrococcaceae</taxon>
        <taxon>Arthrobacter</taxon>
    </lineage>
</organism>
<proteinExistence type="predicted"/>
<dbReference type="RefSeq" id="WP_168487773.1">
    <property type="nucleotide sequence ID" value="NZ_JAAZSQ010000017.1"/>
</dbReference>
<keyword evidence="2" id="KW-0560">Oxidoreductase</keyword>
<keyword evidence="2" id="KW-0503">Monooxygenase</keyword>
<accession>A0A7X6HGQ8</accession>
<dbReference type="EMBL" id="JAAZSQ010000017">
    <property type="protein sequence ID" value="NKX55919.1"/>
    <property type="molecule type" value="Genomic_DNA"/>
</dbReference>
<dbReference type="PROSITE" id="PS51725">
    <property type="entry name" value="ABM"/>
    <property type="match status" value="1"/>
</dbReference>
<gene>
    <name evidence="2" type="ORF">HGG74_15495</name>
</gene>
<dbReference type="Gene3D" id="3.30.70.100">
    <property type="match status" value="1"/>
</dbReference>
<sequence length="97" mass="10721">MSVTAIATLTFKPECLEEAQEAVGRTLKFTRTFDGCLGVDVLIDRVDETRWLLVESWESAEHNAAYLSYRSSQGVKSELAPFLAGPPSVAKYDLSHV</sequence>
<dbReference type="GO" id="GO:0004497">
    <property type="term" value="F:monooxygenase activity"/>
    <property type="evidence" value="ECO:0007669"/>
    <property type="project" value="UniProtKB-KW"/>
</dbReference>
<keyword evidence="3" id="KW-1185">Reference proteome</keyword>
<name>A0A7X6HGQ8_9MICC</name>
<dbReference type="InterPro" id="IPR007138">
    <property type="entry name" value="ABM_dom"/>
</dbReference>
<evidence type="ECO:0000313" key="3">
    <source>
        <dbReference type="Proteomes" id="UP000544090"/>
    </source>
</evidence>
<comment type="caution">
    <text evidence="2">The sequence shown here is derived from an EMBL/GenBank/DDBJ whole genome shotgun (WGS) entry which is preliminary data.</text>
</comment>
<feature type="domain" description="ABM" evidence="1">
    <location>
        <begin position="3"/>
        <end position="92"/>
    </location>
</feature>
<reference evidence="2 3" key="1">
    <citation type="submission" date="2020-04" db="EMBL/GenBank/DDBJ databases">
        <title>Arthrobacter sp. nov.</title>
        <authorList>
            <person name="Liu S."/>
        </authorList>
    </citation>
    <scope>NUCLEOTIDE SEQUENCE [LARGE SCALE GENOMIC DNA]</scope>
    <source>
        <strain evidence="2 3">E918</strain>
    </source>
</reference>
<protein>
    <submittedName>
        <fullName evidence="2">Antibiotic biosynthesis monooxygenase</fullName>
    </submittedName>
</protein>
<dbReference type="Proteomes" id="UP000544090">
    <property type="component" value="Unassembled WGS sequence"/>
</dbReference>
<evidence type="ECO:0000313" key="2">
    <source>
        <dbReference type="EMBL" id="NKX55919.1"/>
    </source>
</evidence>
<dbReference type="SUPFAM" id="SSF54909">
    <property type="entry name" value="Dimeric alpha+beta barrel"/>
    <property type="match status" value="1"/>
</dbReference>
<dbReference type="InterPro" id="IPR011008">
    <property type="entry name" value="Dimeric_a/b-barrel"/>
</dbReference>
<dbReference type="AlphaFoldDB" id="A0A7X6HGQ8"/>
<dbReference type="Pfam" id="PF03992">
    <property type="entry name" value="ABM"/>
    <property type="match status" value="1"/>
</dbReference>